<dbReference type="InterPro" id="IPR011598">
    <property type="entry name" value="bHLH_dom"/>
</dbReference>
<feature type="compositionally biased region" description="Polar residues" evidence="5">
    <location>
        <begin position="47"/>
        <end position="61"/>
    </location>
</feature>
<evidence type="ECO:0000313" key="7">
    <source>
        <dbReference type="EMBL" id="KAK9692089.1"/>
    </source>
</evidence>
<feature type="domain" description="BHLH" evidence="6">
    <location>
        <begin position="424"/>
        <end position="473"/>
    </location>
</feature>
<accession>A0AAW1IPV3</accession>
<dbReference type="SUPFAM" id="SSF47459">
    <property type="entry name" value="HLH, helix-loop-helix DNA-binding domain"/>
    <property type="match status" value="1"/>
</dbReference>
<evidence type="ECO:0000256" key="4">
    <source>
        <dbReference type="ARBA" id="ARBA00023242"/>
    </source>
</evidence>
<dbReference type="InterPro" id="IPR047265">
    <property type="entry name" value="PIF1-like_bHLH"/>
</dbReference>
<evidence type="ECO:0000259" key="6">
    <source>
        <dbReference type="PROSITE" id="PS50888"/>
    </source>
</evidence>
<dbReference type="PROSITE" id="PS50888">
    <property type="entry name" value="BHLH"/>
    <property type="match status" value="1"/>
</dbReference>
<dbReference type="Gene3D" id="4.10.280.10">
    <property type="entry name" value="Helix-loop-helix DNA-binding domain"/>
    <property type="match status" value="1"/>
</dbReference>
<feature type="compositionally biased region" description="Polar residues" evidence="5">
    <location>
        <begin position="652"/>
        <end position="668"/>
    </location>
</feature>
<feature type="region of interest" description="Disordered" evidence="5">
    <location>
        <begin position="135"/>
        <end position="156"/>
    </location>
</feature>
<dbReference type="Proteomes" id="UP001443914">
    <property type="component" value="Unassembled WGS sequence"/>
</dbReference>
<name>A0AAW1IPV3_SAPOF</name>
<dbReference type="EMBL" id="JBDFQZ010000009">
    <property type="protein sequence ID" value="KAK9692090.1"/>
    <property type="molecule type" value="Genomic_DNA"/>
</dbReference>
<feature type="region of interest" description="Disordered" evidence="5">
    <location>
        <begin position="368"/>
        <end position="416"/>
    </location>
</feature>
<feature type="region of interest" description="Disordered" evidence="5">
    <location>
        <begin position="12"/>
        <end position="34"/>
    </location>
</feature>
<dbReference type="EMBL" id="JBDFQZ010000009">
    <property type="protein sequence ID" value="KAK9692093.1"/>
    <property type="molecule type" value="Genomic_DNA"/>
</dbReference>
<reference evidence="7 8" key="1">
    <citation type="submission" date="2024-03" db="EMBL/GenBank/DDBJ databases">
        <title>WGS assembly of Saponaria officinalis var. Norfolk2.</title>
        <authorList>
            <person name="Jenkins J."/>
            <person name="Shu S."/>
            <person name="Grimwood J."/>
            <person name="Barry K."/>
            <person name="Goodstein D."/>
            <person name="Schmutz J."/>
            <person name="Leebens-Mack J."/>
            <person name="Osbourn A."/>
        </authorList>
    </citation>
    <scope>NUCLEOTIDE SEQUENCE [LARGE SCALE GENOMIC DNA]</scope>
    <source>
        <strain evidence="8">cv. Norfolk2</strain>
        <strain evidence="7">JIC</strain>
        <tissue evidence="7">Leaf</tissue>
    </source>
</reference>
<evidence type="ECO:0000313" key="8">
    <source>
        <dbReference type="Proteomes" id="UP001443914"/>
    </source>
</evidence>
<feature type="compositionally biased region" description="Acidic residues" evidence="5">
    <location>
        <begin position="398"/>
        <end position="407"/>
    </location>
</feature>
<dbReference type="GO" id="GO:0046983">
    <property type="term" value="F:protein dimerization activity"/>
    <property type="evidence" value="ECO:0007669"/>
    <property type="project" value="InterPro"/>
</dbReference>
<dbReference type="CDD" id="cd11445">
    <property type="entry name" value="bHLH_AtPIF_like"/>
    <property type="match status" value="1"/>
</dbReference>
<evidence type="ECO:0000256" key="1">
    <source>
        <dbReference type="ARBA" id="ARBA00004123"/>
    </source>
</evidence>
<feature type="region of interest" description="Disordered" evidence="5">
    <location>
        <begin position="605"/>
        <end position="668"/>
    </location>
</feature>
<dbReference type="SMART" id="SM00353">
    <property type="entry name" value="HLH"/>
    <property type="match status" value="1"/>
</dbReference>
<feature type="compositionally biased region" description="Polar residues" evidence="5">
    <location>
        <begin position="618"/>
        <end position="644"/>
    </location>
</feature>
<dbReference type="GO" id="GO:0003700">
    <property type="term" value="F:DNA-binding transcription factor activity"/>
    <property type="evidence" value="ECO:0007669"/>
    <property type="project" value="InterPro"/>
</dbReference>
<comment type="caution">
    <text evidence="7">The sequence shown here is derived from an EMBL/GenBank/DDBJ whole genome shotgun (WGS) entry which is preliminary data.</text>
</comment>
<feature type="compositionally biased region" description="Polar residues" evidence="5">
    <location>
        <begin position="299"/>
        <end position="313"/>
    </location>
</feature>
<feature type="compositionally biased region" description="Basic and acidic residues" evidence="5">
    <location>
        <begin position="142"/>
        <end position="156"/>
    </location>
</feature>
<comment type="subcellular location">
    <subcellularLocation>
        <location evidence="1">Nucleus</location>
    </subcellularLocation>
</comment>
<sequence>MPLTELLRMISGKVDSNQERAPNSSDPSPRPETDFRELVWENGHVTMQGQSSKTGNQSLMHKSQDGRDTNRLKTNNFSTIDSLLCDFPSVVPSSDMGMGQDGDMVPWLSFPDAYACDFMPELSGVTLNNISTDNHLTHREKKSSSHGDGHRNSMSFKHRDVSKVDSNTVKCGRGQNSEAPNFALSSQNNVPRSGVSGITRDNNGNTQNVASRDFNPSSLCAFTSLRLQKLDAGQPSASSSFANFPYFSRSAALVKANHLSENNSKRLENDERRCTVTGSNPTDSTLVNLASACSRKELGTQNPSVQAPVNENQEMSKKQTEEVVTAKRVTQKEDVVIDTQQNHALDASTSKVGGISEKNVVPAVAASSVCSGNSVDKASNERGNDLKRKLRETTESEGPSEEVEDESVGAKKAAHARVSSKRIRAAEVHNLSERRRRDRINEKMRALQELIPNCNKVDKASMLDEAIEYLKTLQLQLQMFSMGAGLYVQPMMLPPGMQPIHGAQIPHFSPMGLGMGMGMGMGFGMNMLDVNGGMKMMPFQSPHYPVPGTAAPFHGIPGSSLQPFGHPNQGFQMSMPRASLHPIPGPPPANVLPMGLNVSGVVGSSGASNVGPPGPQVIPSNSPNIYMNQATNQVTNESNQQSASSHDRSHAVNASGTSLAANGTDNAA</sequence>
<dbReference type="GO" id="GO:0005634">
    <property type="term" value="C:nucleus"/>
    <property type="evidence" value="ECO:0007669"/>
    <property type="project" value="UniProtKB-SubCell"/>
</dbReference>
<feature type="region of interest" description="Disordered" evidence="5">
    <location>
        <begin position="47"/>
        <end position="70"/>
    </location>
</feature>
<dbReference type="PANTHER" id="PTHR46807">
    <property type="entry name" value="TRANSCRIPTION FACTOR PIF3"/>
    <property type="match status" value="1"/>
</dbReference>
<dbReference type="PANTHER" id="PTHR46807:SF1">
    <property type="entry name" value="TRANSCRIPTION FACTOR PIF3"/>
    <property type="match status" value="1"/>
</dbReference>
<gene>
    <name evidence="7" type="ORF">RND81_09G240100</name>
</gene>
<keyword evidence="2" id="KW-0805">Transcription regulation</keyword>
<evidence type="ECO:0000256" key="3">
    <source>
        <dbReference type="ARBA" id="ARBA00023163"/>
    </source>
</evidence>
<keyword evidence="4" id="KW-0539">Nucleus</keyword>
<dbReference type="GO" id="GO:0010017">
    <property type="term" value="P:red or far-red light signaling pathway"/>
    <property type="evidence" value="ECO:0007669"/>
    <property type="project" value="UniProtKB-ARBA"/>
</dbReference>
<dbReference type="FunFam" id="4.10.280.10:FF:000004">
    <property type="entry name" value="Basic helix-loop-helix transcription factor"/>
    <property type="match status" value="1"/>
</dbReference>
<dbReference type="AlphaFoldDB" id="A0AAW1IPV3"/>
<organism evidence="7 8">
    <name type="scientific">Saponaria officinalis</name>
    <name type="common">Common soapwort</name>
    <name type="synonym">Lychnis saponaria</name>
    <dbReference type="NCBI Taxonomy" id="3572"/>
    <lineage>
        <taxon>Eukaryota</taxon>
        <taxon>Viridiplantae</taxon>
        <taxon>Streptophyta</taxon>
        <taxon>Embryophyta</taxon>
        <taxon>Tracheophyta</taxon>
        <taxon>Spermatophyta</taxon>
        <taxon>Magnoliopsida</taxon>
        <taxon>eudicotyledons</taxon>
        <taxon>Gunneridae</taxon>
        <taxon>Pentapetalae</taxon>
        <taxon>Caryophyllales</taxon>
        <taxon>Caryophyllaceae</taxon>
        <taxon>Caryophylleae</taxon>
        <taxon>Saponaria</taxon>
    </lineage>
</organism>
<evidence type="ECO:0000256" key="2">
    <source>
        <dbReference type="ARBA" id="ARBA00023015"/>
    </source>
</evidence>
<protein>
    <recommendedName>
        <fullName evidence="6">BHLH domain-containing protein</fullName>
    </recommendedName>
</protein>
<dbReference type="InterPro" id="IPR044273">
    <property type="entry name" value="PIF3-like"/>
</dbReference>
<dbReference type="Pfam" id="PF00010">
    <property type="entry name" value="HLH"/>
    <property type="match status" value="1"/>
</dbReference>
<feature type="compositionally biased region" description="Basic and acidic residues" evidence="5">
    <location>
        <begin position="378"/>
        <end position="394"/>
    </location>
</feature>
<feature type="region of interest" description="Disordered" evidence="5">
    <location>
        <begin position="298"/>
        <end position="326"/>
    </location>
</feature>
<proteinExistence type="predicted"/>
<dbReference type="EMBL" id="JBDFQZ010000009">
    <property type="protein sequence ID" value="KAK9692089.1"/>
    <property type="molecule type" value="Genomic_DNA"/>
</dbReference>
<dbReference type="EMBL" id="JBDFQZ010000009">
    <property type="protein sequence ID" value="KAK9692091.1"/>
    <property type="molecule type" value="Genomic_DNA"/>
</dbReference>
<keyword evidence="8" id="KW-1185">Reference proteome</keyword>
<evidence type="ECO:0000256" key="5">
    <source>
        <dbReference type="SAM" id="MobiDB-lite"/>
    </source>
</evidence>
<keyword evidence="3" id="KW-0804">Transcription</keyword>
<feature type="compositionally biased region" description="Basic and acidic residues" evidence="5">
    <location>
        <begin position="314"/>
        <end position="326"/>
    </location>
</feature>
<dbReference type="InterPro" id="IPR036638">
    <property type="entry name" value="HLH_DNA-bd_sf"/>
</dbReference>